<keyword evidence="1" id="KW-0805">Transcription regulation</keyword>
<name>A0A643FKX5_IDEDE</name>
<evidence type="ECO:0000313" key="7">
    <source>
        <dbReference type="Proteomes" id="UP000430120"/>
    </source>
</evidence>
<dbReference type="GO" id="GO:0003677">
    <property type="term" value="F:DNA binding"/>
    <property type="evidence" value="ECO:0007669"/>
    <property type="project" value="UniProtKB-KW"/>
</dbReference>
<dbReference type="Gene3D" id="2.60.120.10">
    <property type="entry name" value="Jelly Rolls"/>
    <property type="match status" value="1"/>
</dbReference>
<dbReference type="PANTHER" id="PTHR24567">
    <property type="entry name" value="CRP FAMILY TRANSCRIPTIONAL REGULATORY PROTEIN"/>
    <property type="match status" value="1"/>
</dbReference>
<evidence type="ECO:0000313" key="6">
    <source>
        <dbReference type="EMBL" id="KAB0585364.1"/>
    </source>
</evidence>
<feature type="domain" description="Cyclic nucleotide-binding" evidence="4">
    <location>
        <begin position="72"/>
        <end position="171"/>
    </location>
</feature>
<evidence type="ECO:0000259" key="4">
    <source>
        <dbReference type="PROSITE" id="PS50042"/>
    </source>
</evidence>
<dbReference type="Proteomes" id="UP000430120">
    <property type="component" value="Unassembled WGS sequence"/>
</dbReference>
<dbReference type="SUPFAM" id="SSF46785">
    <property type="entry name" value="Winged helix' DNA-binding domain"/>
    <property type="match status" value="1"/>
</dbReference>
<dbReference type="InterPro" id="IPR050397">
    <property type="entry name" value="Env_Response_Regulators"/>
</dbReference>
<dbReference type="InterPro" id="IPR000595">
    <property type="entry name" value="cNMP-bd_dom"/>
</dbReference>
<dbReference type="InterPro" id="IPR012318">
    <property type="entry name" value="HTH_CRP"/>
</dbReference>
<evidence type="ECO:0000256" key="2">
    <source>
        <dbReference type="ARBA" id="ARBA00023125"/>
    </source>
</evidence>
<dbReference type="PROSITE" id="PS50042">
    <property type="entry name" value="CNMP_BINDING_3"/>
    <property type="match status" value="1"/>
</dbReference>
<dbReference type="CDD" id="cd00038">
    <property type="entry name" value="CAP_ED"/>
    <property type="match status" value="1"/>
</dbReference>
<keyword evidence="3" id="KW-0804">Transcription</keyword>
<dbReference type="Pfam" id="PF13545">
    <property type="entry name" value="HTH_Crp_2"/>
    <property type="match status" value="1"/>
</dbReference>
<dbReference type="GO" id="GO:0005829">
    <property type="term" value="C:cytosol"/>
    <property type="evidence" value="ECO:0007669"/>
    <property type="project" value="TreeGrafter"/>
</dbReference>
<accession>A0A643FKX5</accession>
<dbReference type="OrthoDB" id="9151801at2"/>
<dbReference type="Pfam" id="PF00027">
    <property type="entry name" value="cNMP_binding"/>
    <property type="match status" value="1"/>
</dbReference>
<evidence type="ECO:0000256" key="1">
    <source>
        <dbReference type="ARBA" id="ARBA00023015"/>
    </source>
</evidence>
<dbReference type="SUPFAM" id="SSF51206">
    <property type="entry name" value="cAMP-binding domain-like"/>
    <property type="match status" value="1"/>
</dbReference>
<protein>
    <submittedName>
        <fullName evidence="6">Crp/Fnr family transcriptional regulator</fullName>
    </submittedName>
</protein>
<proteinExistence type="predicted"/>
<dbReference type="EMBL" id="VZPB01000001">
    <property type="protein sequence ID" value="KAB0585364.1"/>
    <property type="molecule type" value="Genomic_DNA"/>
</dbReference>
<dbReference type="InterPro" id="IPR036390">
    <property type="entry name" value="WH_DNA-bd_sf"/>
</dbReference>
<sequence length="266" mass="28535">MTPPTILTPEQGLAPERAVAVRLRLPLRPAAAGRGLSKDALPDVGAWERLFAAPVRAAESAALGAITRVLSFPPGGLVFAAGEAAHGLLAVVEGDVALGSHGAGGTFRTERHLHAPAWLDLSAAWLQEPHALDARALNSARVLELPRDALCEVVDRHPSLWRPLVTLLAREVRGLAQNTHELMHKDAPARLAAWLLQQCQPVDEEATTAVVQLPVRKRDIASQLAITPETLSRLMRSFSSRDVITVAGYTVQVLDLPALRRIALGD</sequence>
<dbReference type="PANTHER" id="PTHR24567:SF74">
    <property type="entry name" value="HTH-TYPE TRANSCRIPTIONAL REGULATOR ARCR"/>
    <property type="match status" value="1"/>
</dbReference>
<dbReference type="SMART" id="SM00419">
    <property type="entry name" value="HTH_CRP"/>
    <property type="match status" value="1"/>
</dbReference>
<dbReference type="RefSeq" id="WP_151121938.1">
    <property type="nucleotide sequence ID" value="NZ_CP088081.1"/>
</dbReference>
<evidence type="ECO:0000259" key="5">
    <source>
        <dbReference type="PROSITE" id="PS51063"/>
    </source>
</evidence>
<dbReference type="InterPro" id="IPR014710">
    <property type="entry name" value="RmlC-like_jellyroll"/>
</dbReference>
<dbReference type="InterPro" id="IPR018490">
    <property type="entry name" value="cNMP-bd_dom_sf"/>
</dbReference>
<evidence type="ECO:0000256" key="3">
    <source>
        <dbReference type="ARBA" id="ARBA00023163"/>
    </source>
</evidence>
<dbReference type="GO" id="GO:0003700">
    <property type="term" value="F:DNA-binding transcription factor activity"/>
    <property type="evidence" value="ECO:0007669"/>
    <property type="project" value="TreeGrafter"/>
</dbReference>
<gene>
    <name evidence="6" type="ORF">F7Q92_00245</name>
</gene>
<comment type="caution">
    <text evidence="6">The sequence shown here is derived from an EMBL/GenBank/DDBJ whole genome shotgun (WGS) entry which is preliminary data.</text>
</comment>
<keyword evidence="7" id="KW-1185">Reference proteome</keyword>
<organism evidence="6 7">
    <name type="scientific">Ideonella dechloratans</name>
    <dbReference type="NCBI Taxonomy" id="36863"/>
    <lineage>
        <taxon>Bacteria</taxon>
        <taxon>Pseudomonadati</taxon>
        <taxon>Pseudomonadota</taxon>
        <taxon>Betaproteobacteria</taxon>
        <taxon>Burkholderiales</taxon>
        <taxon>Sphaerotilaceae</taxon>
        <taxon>Ideonella</taxon>
    </lineage>
</organism>
<reference evidence="6 7" key="1">
    <citation type="submission" date="2019-09" db="EMBL/GenBank/DDBJ databases">
        <title>Draft genome sequences of 48 bacterial type strains from the CCUG.</title>
        <authorList>
            <person name="Tunovic T."/>
            <person name="Pineiro-Iglesias B."/>
            <person name="Unosson C."/>
            <person name="Inganas E."/>
            <person name="Ohlen M."/>
            <person name="Cardew S."/>
            <person name="Jensie-Markopoulos S."/>
            <person name="Salva-Serra F."/>
            <person name="Jaen-Luchoro D."/>
            <person name="Karlsson R."/>
            <person name="Svensson-Stadler L."/>
            <person name="Chun J."/>
            <person name="Moore E."/>
        </authorList>
    </citation>
    <scope>NUCLEOTIDE SEQUENCE [LARGE SCALE GENOMIC DNA]</scope>
    <source>
        <strain evidence="6 7">CCUG 30977</strain>
    </source>
</reference>
<dbReference type="InterPro" id="IPR036388">
    <property type="entry name" value="WH-like_DNA-bd_sf"/>
</dbReference>
<dbReference type="AlphaFoldDB" id="A0A643FKX5"/>
<feature type="domain" description="HTH crp-type" evidence="5">
    <location>
        <begin position="185"/>
        <end position="257"/>
    </location>
</feature>
<dbReference type="PROSITE" id="PS51063">
    <property type="entry name" value="HTH_CRP_2"/>
    <property type="match status" value="1"/>
</dbReference>
<dbReference type="Gene3D" id="1.10.10.10">
    <property type="entry name" value="Winged helix-like DNA-binding domain superfamily/Winged helix DNA-binding domain"/>
    <property type="match status" value="1"/>
</dbReference>
<keyword evidence="2" id="KW-0238">DNA-binding</keyword>